<evidence type="ECO:0000256" key="3">
    <source>
        <dbReference type="ARBA" id="ARBA00022737"/>
    </source>
</evidence>
<name>A0A9N7UZY6_PLEPL</name>
<dbReference type="Gene3D" id="1.25.40.10">
    <property type="entry name" value="Tetratricopeptide repeat domain"/>
    <property type="match status" value="1"/>
</dbReference>
<dbReference type="GO" id="GO:0003341">
    <property type="term" value="P:cilium movement"/>
    <property type="evidence" value="ECO:0007669"/>
    <property type="project" value="TreeGrafter"/>
</dbReference>
<dbReference type="SUPFAM" id="SSF48452">
    <property type="entry name" value="TPR-like"/>
    <property type="match status" value="1"/>
</dbReference>
<dbReference type="PANTHER" id="PTHR46630">
    <property type="entry name" value="TETRATRICOPEPTIDE REPEAT PROTEIN 29"/>
    <property type="match status" value="1"/>
</dbReference>
<dbReference type="InterPro" id="IPR019734">
    <property type="entry name" value="TPR_rpt"/>
</dbReference>
<evidence type="ECO:0000313" key="8">
    <source>
        <dbReference type="Proteomes" id="UP001153269"/>
    </source>
</evidence>
<evidence type="ECO:0000256" key="1">
    <source>
        <dbReference type="ARBA" id="ARBA00004496"/>
    </source>
</evidence>
<reference evidence="7" key="1">
    <citation type="submission" date="2020-03" db="EMBL/GenBank/DDBJ databases">
        <authorList>
            <person name="Weist P."/>
        </authorList>
    </citation>
    <scope>NUCLEOTIDE SEQUENCE</scope>
</reference>
<comment type="function">
    <text evidence="6">Axonemal protein which is implicated in axonemal and/or peri-axonemal structure assembly and regulates flagellum assembly and beating and therefore sperm motility.</text>
</comment>
<gene>
    <name evidence="7" type="ORF">PLEPLA_LOCUS27972</name>
</gene>
<keyword evidence="4" id="KW-0802">TPR repeat</keyword>
<evidence type="ECO:0000256" key="4">
    <source>
        <dbReference type="ARBA" id="ARBA00022803"/>
    </source>
</evidence>
<organism evidence="7 8">
    <name type="scientific">Pleuronectes platessa</name>
    <name type="common">European plaice</name>
    <dbReference type="NCBI Taxonomy" id="8262"/>
    <lineage>
        <taxon>Eukaryota</taxon>
        <taxon>Metazoa</taxon>
        <taxon>Chordata</taxon>
        <taxon>Craniata</taxon>
        <taxon>Vertebrata</taxon>
        <taxon>Euteleostomi</taxon>
        <taxon>Actinopterygii</taxon>
        <taxon>Neopterygii</taxon>
        <taxon>Teleostei</taxon>
        <taxon>Neoteleostei</taxon>
        <taxon>Acanthomorphata</taxon>
        <taxon>Carangaria</taxon>
        <taxon>Pleuronectiformes</taxon>
        <taxon>Pleuronectoidei</taxon>
        <taxon>Pleuronectidae</taxon>
        <taxon>Pleuronectes</taxon>
    </lineage>
</organism>
<dbReference type="Pfam" id="PF13181">
    <property type="entry name" value="TPR_8"/>
    <property type="match status" value="1"/>
</dbReference>
<evidence type="ECO:0000256" key="2">
    <source>
        <dbReference type="ARBA" id="ARBA00022490"/>
    </source>
</evidence>
<comment type="subcellular location">
    <subcellularLocation>
        <location evidence="1">Cytoplasm</location>
    </subcellularLocation>
</comment>
<comment type="caution">
    <text evidence="7">The sequence shown here is derived from an EMBL/GenBank/DDBJ whole genome shotgun (WGS) entry which is preliminary data.</text>
</comment>
<dbReference type="SMART" id="SM00028">
    <property type="entry name" value="TPR"/>
    <property type="match status" value="3"/>
</dbReference>
<protein>
    <recommendedName>
        <fullName evidence="5">Tetratricopeptide repeat protein 29</fullName>
    </recommendedName>
</protein>
<dbReference type="AlphaFoldDB" id="A0A9N7UZY6"/>
<evidence type="ECO:0000313" key="7">
    <source>
        <dbReference type="EMBL" id="CAB1440206.1"/>
    </source>
</evidence>
<keyword evidence="8" id="KW-1185">Reference proteome</keyword>
<proteinExistence type="predicted"/>
<dbReference type="EMBL" id="CADEAL010002413">
    <property type="protein sequence ID" value="CAB1440206.1"/>
    <property type="molecule type" value="Genomic_DNA"/>
</dbReference>
<dbReference type="GO" id="GO:0005737">
    <property type="term" value="C:cytoplasm"/>
    <property type="evidence" value="ECO:0007669"/>
    <property type="project" value="UniProtKB-SubCell"/>
</dbReference>
<accession>A0A9N7UZY6</accession>
<dbReference type="GO" id="GO:0036126">
    <property type="term" value="C:sperm flagellum"/>
    <property type="evidence" value="ECO:0007669"/>
    <property type="project" value="TreeGrafter"/>
</dbReference>
<sequence>MSESDSSSGYVIELKEEKQVRVVLEWIQEPGTSAQCWNAARASFSMVTVTPLGHRKFRFQLRRMKESVLEESAQVASKEDISQFRNSLKQNICVQMLQEGHHRSFSELFSLLRSDHDRRAAEPGSALQLDVPLEEHREKLETVKLHLSRAEQAERTGSWSVVCEQRLFLGRYFSAPEDQWLRELEEAKQQAELCVRQAEDGGWLDLSGRPLRLRACEALWRIYDTLAAAPLIAANYTEALELLNKGYIMATESEDKHFEGEAAYRLGLAYQLTGDHNTAKKFLNTCMQICGTMQDADGLGKAYKAMAKSMESEGNTDETVHCLEKLVDITRSTGQQDNLADACLCLGNIYYNTHQYSRACEFFLQGFEVACGIGNVDLLQKAQVLLGCARADVKSASPAAQ</sequence>
<dbReference type="PANTHER" id="PTHR46630:SF1">
    <property type="entry name" value="TETRATRICOPEPTIDE REPEAT PROTEIN 29"/>
    <property type="match status" value="1"/>
</dbReference>
<evidence type="ECO:0000256" key="6">
    <source>
        <dbReference type="ARBA" id="ARBA00044739"/>
    </source>
</evidence>
<dbReference type="InterPro" id="IPR051476">
    <property type="entry name" value="Bac_ResReg_Asp_Phosphatase"/>
</dbReference>
<keyword evidence="2" id="KW-0963">Cytoplasm</keyword>
<keyword evidence="3" id="KW-0677">Repeat</keyword>
<dbReference type="InterPro" id="IPR011990">
    <property type="entry name" value="TPR-like_helical_dom_sf"/>
</dbReference>
<dbReference type="Proteomes" id="UP001153269">
    <property type="component" value="Unassembled WGS sequence"/>
</dbReference>
<evidence type="ECO:0000256" key="5">
    <source>
        <dbReference type="ARBA" id="ARBA00040665"/>
    </source>
</evidence>